<dbReference type="EMBL" id="CATNWA010000122">
    <property type="protein sequence ID" value="CAI9533299.1"/>
    <property type="molecule type" value="Genomic_DNA"/>
</dbReference>
<protein>
    <submittedName>
        <fullName evidence="1">Uncharacterized protein</fullName>
    </submittedName>
</protein>
<accession>A0ABN9ABD0</accession>
<evidence type="ECO:0000313" key="2">
    <source>
        <dbReference type="Proteomes" id="UP001162483"/>
    </source>
</evidence>
<feature type="non-terminal residue" evidence="1">
    <location>
        <position position="1"/>
    </location>
</feature>
<sequence>KGGFQILITPLPADPYNHRPGLWGRGPCPHRHGDKVLWRGAPPAPKHSPPMLRACGLVWFRRGGGARSFPPFLTCRAACSDKGLVWILRGSPRCFVF</sequence>
<name>A0ABN9ABD0_9NEOB</name>
<proteinExistence type="predicted"/>
<dbReference type="Proteomes" id="UP001162483">
    <property type="component" value="Unassembled WGS sequence"/>
</dbReference>
<evidence type="ECO:0000313" key="1">
    <source>
        <dbReference type="EMBL" id="CAI9533299.1"/>
    </source>
</evidence>
<keyword evidence="2" id="KW-1185">Reference proteome</keyword>
<reference evidence="1" key="1">
    <citation type="submission" date="2023-05" db="EMBL/GenBank/DDBJ databases">
        <authorList>
            <person name="Stuckert A."/>
        </authorList>
    </citation>
    <scope>NUCLEOTIDE SEQUENCE</scope>
</reference>
<organism evidence="1 2">
    <name type="scientific">Staurois parvus</name>
    <dbReference type="NCBI Taxonomy" id="386267"/>
    <lineage>
        <taxon>Eukaryota</taxon>
        <taxon>Metazoa</taxon>
        <taxon>Chordata</taxon>
        <taxon>Craniata</taxon>
        <taxon>Vertebrata</taxon>
        <taxon>Euteleostomi</taxon>
        <taxon>Amphibia</taxon>
        <taxon>Batrachia</taxon>
        <taxon>Anura</taxon>
        <taxon>Neobatrachia</taxon>
        <taxon>Ranoidea</taxon>
        <taxon>Ranidae</taxon>
        <taxon>Staurois</taxon>
    </lineage>
</organism>
<comment type="caution">
    <text evidence="1">The sequence shown here is derived from an EMBL/GenBank/DDBJ whole genome shotgun (WGS) entry which is preliminary data.</text>
</comment>
<gene>
    <name evidence="1" type="ORF">SPARVUS_LOCUS344627</name>
</gene>